<evidence type="ECO:0000256" key="1">
    <source>
        <dbReference type="SAM" id="Phobius"/>
    </source>
</evidence>
<evidence type="ECO:0000313" key="2">
    <source>
        <dbReference type="EMBL" id="CDW84133.1"/>
    </source>
</evidence>
<organism evidence="2 3">
    <name type="scientific">Stylonychia lemnae</name>
    <name type="common">Ciliate</name>
    <dbReference type="NCBI Taxonomy" id="5949"/>
    <lineage>
        <taxon>Eukaryota</taxon>
        <taxon>Sar</taxon>
        <taxon>Alveolata</taxon>
        <taxon>Ciliophora</taxon>
        <taxon>Intramacronucleata</taxon>
        <taxon>Spirotrichea</taxon>
        <taxon>Stichotrichia</taxon>
        <taxon>Sporadotrichida</taxon>
        <taxon>Oxytrichidae</taxon>
        <taxon>Stylonychinae</taxon>
        <taxon>Stylonychia</taxon>
    </lineage>
</organism>
<reference evidence="2 3" key="1">
    <citation type="submission" date="2014-06" db="EMBL/GenBank/DDBJ databases">
        <authorList>
            <person name="Swart Estienne"/>
        </authorList>
    </citation>
    <scope>NUCLEOTIDE SEQUENCE [LARGE SCALE GENOMIC DNA]</scope>
    <source>
        <strain evidence="2 3">130c</strain>
    </source>
</reference>
<sequence>MAETNRFFYEKHLAHQNFTDELLIISKKEDTKDNIKFRLSYLIILKEQNMTELCMNETLKFLSDYLIIKQEAWKYLVQGYLVLIDMYNNLCVYHKAMEKLELARNLIESYAPNEQKLKYLAQICLKSAYYNSEFFKEKSLEIQLQHAQKIIDQTKSKEQQAELYKIKGVNLVDTYQMDKAQGYFEKQLKVLKEIHVEHHPSIIKVYLKLANCCQNLRGDMARLRNAEKYTDKALELAKELFDIQDDSGDEKDFEHLLIVKILIFKAKTSARMFKREDFMEKYQRIELLINSIFKEDETNSNKKILNKISEDASDIGCTEIKSGISRLIKKIIKKNCSPDGVVYAMEYLGVLNEDFSKNPFKAINTLKRGMNKAKDQFGSDTLIYVFYEAYQLLIDLQHPQNNNENFLSLIEQCRLKFLKHFEGLESHYMFSLLYMVEISYYLKQKALKQKMQQQSELKYLNQILQQKCERMIEIDQQRSGKYSTTIIDFLGELANIYISSCQFEKAYEKTQHFMDIIEKMPWLQQDKLFEDKIMMMKVVYEDTKILTGRKKDWKDFEDCQRTIIAKQKLKIGDLAIIIKKCELLQLMNKKQECLEFIKSTLVDNDKTKKYSDGKLANLIMVWLLIAFEQNNSKEFNEAEAKWVLAEKNDTLEFKRAISQEERELMSRIITGHKVQQQEEQQATPSQKLMRLSKKQVAVLVLVGGVAFGLFKIFKAKQ</sequence>
<keyword evidence="1" id="KW-1133">Transmembrane helix</keyword>
<dbReference type="Gene3D" id="1.25.40.10">
    <property type="entry name" value="Tetratricopeptide repeat domain"/>
    <property type="match status" value="1"/>
</dbReference>
<protein>
    <recommendedName>
        <fullName evidence="4">Tpr domain containing protein</fullName>
    </recommendedName>
</protein>
<keyword evidence="1" id="KW-0812">Transmembrane</keyword>
<proteinExistence type="predicted"/>
<dbReference type="SUPFAM" id="SSF48452">
    <property type="entry name" value="TPR-like"/>
    <property type="match status" value="1"/>
</dbReference>
<name>A0A078ATE0_STYLE</name>
<keyword evidence="1" id="KW-0472">Membrane</keyword>
<dbReference type="AlphaFoldDB" id="A0A078ATE0"/>
<feature type="transmembrane region" description="Helical" evidence="1">
    <location>
        <begin position="696"/>
        <end position="713"/>
    </location>
</feature>
<evidence type="ECO:0008006" key="4">
    <source>
        <dbReference type="Google" id="ProtNLM"/>
    </source>
</evidence>
<dbReference type="InterPro" id="IPR011990">
    <property type="entry name" value="TPR-like_helical_dom_sf"/>
</dbReference>
<evidence type="ECO:0000313" key="3">
    <source>
        <dbReference type="Proteomes" id="UP000039865"/>
    </source>
</evidence>
<dbReference type="EMBL" id="CCKQ01012510">
    <property type="protein sequence ID" value="CDW84133.1"/>
    <property type="molecule type" value="Genomic_DNA"/>
</dbReference>
<dbReference type="InParanoid" id="A0A078ATE0"/>
<gene>
    <name evidence="2" type="primary">Contig18168.g19312</name>
    <name evidence="2" type="ORF">STYLEM_13190</name>
</gene>
<keyword evidence="3" id="KW-1185">Reference proteome</keyword>
<accession>A0A078ATE0</accession>
<dbReference type="Proteomes" id="UP000039865">
    <property type="component" value="Unassembled WGS sequence"/>
</dbReference>